<dbReference type="SMART" id="SM00449">
    <property type="entry name" value="SPRY"/>
    <property type="match status" value="1"/>
</dbReference>
<dbReference type="PROSITE" id="PS50188">
    <property type="entry name" value="B302_SPRY"/>
    <property type="match status" value="1"/>
</dbReference>
<dbReference type="Gene3D" id="3.30.40.10">
    <property type="entry name" value="Zinc/RING finger domain, C3HC4 (zinc finger)"/>
    <property type="match status" value="1"/>
</dbReference>
<feature type="domain" description="B box-type" evidence="7">
    <location>
        <begin position="91"/>
        <end position="132"/>
    </location>
</feature>
<dbReference type="PRINTS" id="PR01407">
    <property type="entry name" value="BUTYPHLNCDUF"/>
</dbReference>
<dbReference type="PROSITE" id="PS50119">
    <property type="entry name" value="ZF_BBOX"/>
    <property type="match status" value="1"/>
</dbReference>
<dbReference type="Pfam" id="PF15227">
    <property type="entry name" value="zf-C3HC4_4"/>
    <property type="match status" value="1"/>
</dbReference>
<dbReference type="KEGG" id="pcw:110200544"/>
<evidence type="ECO:0000256" key="2">
    <source>
        <dbReference type="ARBA" id="ARBA00022771"/>
    </source>
</evidence>
<evidence type="ECO:0000256" key="3">
    <source>
        <dbReference type="ARBA" id="ARBA00022833"/>
    </source>
</evidence>
<dbReference type="InterPro" id="IPR001841">
    <property type="entry name" value="Znf_RING"/>
</dbReference>
<protein>
    <submittedName>
        <fullName evidence="10">LOW QUALITY PROTEIN: probable E3 ubiquitin-protein ligase TRIML1</fullName>
    </submittedName>
</protein>
<evidence type="ECO:0000256" key="5">
    <source>
        <dbReference type="SAM" id="Coils"/>
    </source>
</evidence>
<dbReference type="Proteomes" id="UP000515140">
    <property type="component" value="Unplaced"/>
</dbReference>
<dbReference type="InterPro" id="IPR043136">
    <property type="entry name" value="B30.2/SPRY_sf"/>
</dbReference>
<dbReference type="InParanoid" id="A0A6P5JBP3"/>
<dbReference type="InterPro" id="IPR050143">
    <property type="entry name" value="TRIM/RBCC"/>
</dbReference>
<dbReference type="InterPro" id="IPR003877">
    <property type="entry name" value="SPRY_dom"/>
</dbReference>
<dbReference type="PROSITE" id="PS50089">
    <property type="entry name" value="ZF_RING_2"/>
    <property type="match status" value="1"/>
</dbReference>
<evidence type="ECO:0000256" key="1">
    <source>
        <dbReference type="ARBA" id="ARBA00022723"/>
    </source>
</evidence>
<dbReference type="InterPro" id="IPR001870">
    <property type="entry name" value="B30.2/SPRY"/>
</dbReference>
<dbReference type="SUPFAM" id="SSF57850">
    <property type="entry name" value="RING/U-box"/>
    <property type="match status" value="1"/>
</dbReference>
<dbReference type="InterPro" id="IPR003879">
    <property type="entry name" value="Butyrophylin_SPRY"/>
</dbReference>
<gene>
    <name evidence="10" type="primary">LOC110200544</name>
</gene>
<organism evidence="9 10">
    <name type="scientific">Phascolarctos cinereus</name>
    <name type="common">Koala</name>
    <dbReference type="NCBI Taxonomy" id="38626"/>
    <lineage>
        <taxon>Eukaryota</taxon>
        <taxon>Metazoa</taxon>
        <taxon>Chordata</taxon>
        <taxon>Craniata</taxon>
        <taxon>Vertebrata</taxon>
        <taxon>Euteleostomi</taxon>
        <taxon>Mammalia</taxon>
        <taxon>Metatheria</taxon>
        <taxon>Diprotodontia</taxon>
        <taxon>Phascolarctidae</taxon>
        <taxon>Phascolarctos</taxon>
    </lineage>
</organism>
<feature type="domain" description="RING-type" evidence="6">
    <location>
        <begin position="18"/>
        <end position="59"/>
    </location>
</feature>
<evidence type="ECO:0000259" key="6">
    <source>
        <dbReference type="PROSITE" id="PS50089"/>
    </source>
</evidence>
<feature type="coiled-coil region" evidence="5">
    <location>
        <begin position="208"/>
        <end position="235"/>
    </location>
</feature>
<dbReference type="PANTHER" id="PTHR24103">
    <property type="entry name" value="E3 UBIQUITIN-PROTEIN LIGASE TRIM"/>
    <property type="match status" value="1"/>
</dbReference>
<dbReference type="SUPFAM" id="SSF57845">
    <property type="entry name" value="B-box zinc-binding domain"/>
    <property type="match status" value="1"/>
</dbReference>
<evidence type="ECO:0000313" key="10">
    <source>
        <dbReference type="RefSeq" id="XP_020831575.1"/>
    </source>
</evidence>
<dbReference type="GO" id="GO:0008270">
    <property type="term" value="F:zinc ion binding"/>
    <property type="evidence" value="ECO:0007669"/>
    <property type="project" value="UniProtKB-KW"/>
</dbReference>
<dbReference type="SMART" id="SM00336">
    <property type="entry name" value="BBOX"/>
    <property type="match status" value="1"/>
</dbReference>
<keyword evidence="2 4" id="KW-0863">Zinc-finger</keyword>
<dbReference type="InterPro" id="IPR006574">
    <property type="entry name" value="PRY"/>
</dbReference>
<evidence type="ECO:0000256" key="4">
    <source>
        <dbReference type="PROSITE-ProRule" id="PRU00024"/>
    </source>
</evidence>
<evidence type="ECO:0000259" key="8">
    <source>
        <dbReference type="PROSITE" id="PS50188"/>
    </source>
</evidence>
<dbReference type="GeneID" id="110200544"/>
<keyword evidence="1" id="KW-0479">Metal-binding</keyword>
<keyword evidence="5" id="KW-0175">Coiled coil</keyword>
<dbReference type="Gene3D" id="3.30.160.60">
    <property type="entry name" value="Classic Zinc Finger"/>
    <property type="match status" value="1"/>
</dbReference>
<dbReference type="InterPro" id="IPR013320">
    <property type="entry name" value="ConA-like_dom_sf"/>
</dbReference>
<sequence>MDVDADTLVQSFQQETTCSICLTFFSKPVTLNCGHSFCQFCLTRSKKDGVTPFTCPECRKISHNFSGLNVRLSKLSAICKKLNPQDLQNPVGQSHCQKHQQVPKLFCKEDQTSLCMACIKGQEHAAHTFSPIEEAAQNYRKKLQDTVPHLEKKIREWDEFKSSKKDRQCKWRKLIRGEYAKMHRFLLEEERFYMDLLKQDEWKASKLRDNYCNKINQHVKNMEDAIREIDETRSRPDLYLLEESKELLQTSESLLSEKPKSFTPELRDYPITGMKDWLKRFRANVTMDPTTASGYVIVSEDLKSVRHRDDCPDGSNWTENFPYHFVFAQQAFASGIHYWEVDVSKQPQWALGIATKCLRKRKMTHYSVEYLYMLLCEKRGNDFYLITRPGLVCQQIKDPVLIIGICLDYTEGSLLFYNAIKSSLLYGMNTVPLTEPVRPLFSPCPPMPGTKIDSMTICPVGNRI</sequence>
<dbReference type="InterPro" id="IPR000315">
    <property type="entry name" value="Znf_B-box"/>
</dbReference>
<dbReference type="RefSeq" id="XP_020831575.1">
    <property type="nucleotide sequence ID" value="XM_020975916.1"/>
</dbReference>
<dbReference type="PROSITE" id="PS00518">
    <property type="entry name" value="ZF_RING_1"/>
    <property type="match status" value="1"/>
</dbReference>
<dbReference type="Pfam" id="PF13765">
    <property type="entry name" value="PRY"/>
    <property type="match status" value="1"/>
</dbReference>
<dbReference type="SMART" id="SM00589">
    <property type="entry name" value="PRY"/>
    <property type="match status" value="1"/>
</dbReference>
<evidence type="ECO:0000313" key="9">
    <source>
        <dbReference type="Proteomes" id="UP000515140"/>
    </source>
</evidence>
<keyword evidence="3" id="KW-0862">Zinc</keyword>
<dbReference type="SUPFAM" id="SSF49899">
    <property type="entry name" value="Concanavalin A-like lectins/glucanases"/>
    <property type="match status" value="1"/>
</dbReference>
<proteinExistence type="predicted"/>
<dbReference type="Pfam" id="PF00622">
    <property type="entry name" value="SPRY"/>
    <property type="match status" value="1"/>
</dbReference>
<dbReference type="InterPro" id="IPR017907">
    <property type="entry name" value="Znf_RING_CS"/>
</dbReference>
<keyword evidence="9" id="KW-1185">Reference proteome</keyword>
<dbReference type="SMART" id="SM00184">
    <property type="entry name" value="RING"/>
    <property type="match status" value="1"/>
</dbReference>
<accession>A0A6P5JBP3</accession>
<feature type="domain" description="B30.2/SPRY" evidence="8">
    <location>
        <begin position="265"/>
        <end position="459"/>
    </location>
</feature>
<reference evidence="10" key="1">
    <citation type="submission" date="2025-08" db="UniProtKB">
        <authorList>
            <consortium name="RefSeq"/>
        </authorList>
    </citation>
    <scope>IDENTIFICATION</scope>
    <source>
        <tissue evidence="10">Spleen</tissue>
    </source>
</reference>
<dbReference type="Gene3D" id="2.60.120.920">
    <property type="match status" value="1"/>
</dbReference>
<evidence type="ECO:0000259" key="7">
    <source>
        <dbReference type="PROSITE" id="PS50119"/>
    </source>
</evidence>
<dbReference type="InterPro" id="IPR013083">
    <property type="entry name" value="Znf_RING/FYVE/PHD"/>
</dbReference>
<dbReference type="Pfam" id="PF00643">
    <property type="entry name" value="zf-B_box"/>
    <property type="match status" value="1"/>
</dbReference>
<name>A0A6P5JBP3_PHACI</name>
<dbReference type="AlphaFoldDB" id="A0A6P5JBP3"/>